<dbReference type="PANTHER" id="PTHR33371:SF17">
    <property type="entry name" value="MCE-FAMILY PROTEIN MCE1B"/>
    <property type="match status" value="1"/>
</dbReference>
<feature type="domain" description="Mce/MlaD" evidence="1">
    <location>
        <begin position="35"/>
        <end position="108"/>
    </location>
</feature>
<keyword evidence="4" id="KW-1185">Reference proteome</keyword>
<evidence type="ECO:0000259" key="2">
    <source>
        <dbReference type="Pfam" id="PF11887"/>
    </source>
</evidence>
<name>A0ABR4ZP99_9NOCA</name>
<protein>
    <recommendedName>
        <fullName evidence="5">Mammalian cell entry protein</fullName>
    </recommendedName>
</protein>
<sequence>MRAVLVRLVAFTALIAALLAGICIAIQRPVDGDTGTFEAVFTDASGLRVNSDVRMFGVAVGKVRAIDLQDNRARVRFTLQRNRPLYDTSTLAIRYQNLTGQRYLDIKQPDKAGARLGAGTSIGTAHTIPSFDITALFNGMEPVLTQFSPEALNHFLRNAIAVIEGDGTAVGATLDAIGKLSAYVSDRQAVISLLLRNFEQVSQQLGGKAPETATLIKGISEVFVNLQKQFEGLMDFVDIAPSVLGPLNSLLARLGFTEPGNPDLQQDLRLLFPDPQTTVDLLNQVPGLLQSMIALLPDGTAGTPPTCSKGGADLPAPLAILVAGQRISVCKG</sequence>
<reference evidence="3 4" key="1">
    <citation type="journal article" date="2014" name="Int. J. Syst. Evol. Microbiol.">
        <title>Nocardia vulneris sp. nov., isolated from wounds of human patients in North America.</title>
        <authorList>
            <person name="Lasker B.A."/>
            <person name="Bell M."/>
            <person name="Klenk H.P."/>
            <person name="Sproer C."/>
            <person name="Schumann C."/>
            <person name="Schumann P."/>
            <person name="Brown J.M."/>
        </authorList>
    </citation>
    <scope>NUCLEOTIDE SEQUENCE [LARGE SCALE GENOMIC DNA]</scope>
    <source>
        <strain evidence="3 4">W9851</strain>
    </source>
</reference>
<dbReference type="Proteomes" id="UP000031364">
    <property type="component" value="Unassembled WGS sequence"/>
</dbReference>
<accession>A0ABR4ZP99</accession>
<comment type="caution">
    <text evidence="3">The sequence shown here is derived from an EMBL/GenBank/DDBJ whole genome shotgun (WGS) entry which is preliminary data.</text>
</comment>
<dbReference type="EMBL" id="JNFP01000001">
    <property type="protein sequence ID" value="KIA66797.1"/>
    <property type="molecule type" value="Genomic_DNA"/>
</dbReference>
<evidence type="ECO:0008006" key="5">
    <source>
        <dbReference type="Google" id="ProtNLM"/>
    </source>
</evidence>
<dbReference type="InterPro" id="IPR052336">
    <property type="entry name" value="MlaD_Phospholipid_Transporter"/>
</dbReference>
<organism evidence="3 4">
    <name type="scientific">Nocardia vulneris</name>
    <dbReference type="NCBI Taxonomy" id="1141657"/>
    <lineage>
        <taxon>Bacteria</taxon>
        <taxon>Bacillati</taxon>
        <taxon>Actinomycetota</taxon>
        <taxon>Actinomycetes</taxon>
        <taxon>Mycobacteriales</taxon>
        <taxon>Nocardiaceae</taxon>
        <taxon>Nocardia</taxon>
    </lineage>
</organism>
<evidence type="ECO:0000313" key="3">
    <source>
        <dbReference type="EMBL" id="KIA66797.1"/>
    </source>
</evidence>
<evidence type="ECO:0000313" key="4">
    <source>
        <dbReference type="Proteomes" id="UP000031364"/>
    </source>
</evidence>
<evidence type="ECO:0000259" key="1">
    <source>
        <dbReference type="Pfam" id="PF02470"/>
    </source>
</evidence>
<gene>
    <name evidence="3" type="ORF">FG87_01450</name>
</gene>
<dbReference type="InterPro" id="IPR024516">
    <property type="entry name" value="Mce_C"/>
</dbReference>
<dbReference type="PANTHER" id="PTHR33371">
    <property type="entry name" value="INTERMEMBRANE PHOSPHOLIPID TRANSPORT SYSTEM BINDING PROTEIN MLAD-RELATED"/>
    <property type="match status" value="1"/>
</dbReference>
<feature type="domain" description="Mammalian cell entry C-terminal" evidence="2">
    <location>
        <begin position="114"/>
        <end position="233"/>
    </location>
</feature>
<dbReference type="Pfam" id="PF02470">
    <property type="entry name" value="MlaD"/>
    <property type="match status" value="1"/>
</dbReference>
<dbReference type="Pfam" id="PF11887">
    <property type="entry name" value="Mce4_CUP1"/>
    <property type="match status" value="1"/>
</dbReference>
<dbReference type="InterPro" id="IPR003399">
    <property type="entry name" value="Mce/MlaD"/>
</dbReference>
<proteinExistence type="predicted"/>